<dbReference type="Pfam" id="PF11322">
    <property type="entry name" value="DUF3124"/>
    <property type="match status" value="1"/>
</dbReference>
<protein>
    <recommendedName>
        <fullName evidence="4">DUF3124 domain-containing protein</fullName>
    </recommendedName>
</protein>
<evidence type="ECO:0000313" key="3">
    <source>
        <dbReference type="Proteomes" id="UP000236721"/>
    </source>
</evidence>
<evidence type="ECO:0008006" key="4">
    <source>
        <dbReference type="Google" id="ProtNLM"/>
    </source>
</evidence>
<evidence type="ECO:0000313" key="2">
    <source>
        <dbReference type="EMBL" id="SEG24046.1"/>
    </source>
</evidence>
<dbReference type="InterPro" id="IPR021471">
    <property type="entry name" value="DUF3124"/>
</dbReference>
<dbReference type="EMBL" id="FNVG01000009">
    <property type="protein sequence ID" value="SEG24046.1"/>
    <property type="molecule type" value="Genomic_DNA"/>
</dbReference>
<gene>
    <name evidence="2" type="ORF">SAMN04488244_109119</name>
</gene>
<keyword evidence="1" id="KW-1133">Transmembrane helix</keyword>
<keyword evidence="1" id="KW-0472">Membrane</keyword>
<name>A0A1H5YKZ0_9VIBR</name>
<keyword evidence="1" id="KW-0812">Transmembrane</keyword>
<dbReference type="AlphaFoldDB" id="A0A1H5YKZ0"/>
<organism evidence="2 3">
    <name type="scientific">Vibrio hangzhouensis</name>
    <dbReference type="NCBI Taxonomy" id="462991"/>
    <lineage>
        <taxon>Bacteria</taxon>
        <taxon>Pseudomonadati</taxon>
        <taxon>Pseudomonadota</taxon>
        <taxon>Gammaproteobacteria</taxon>
        <taxon>Vibrionales</taxon>
        <taxon>Vibrionaceae</taxon>
        <taxon>Vibrio</taxon>
    </lineage>
</organism>
<proteinExistence type="predicted"/>
<dbReference type="Proteomes" id="UP000236721">
    <property type="component" value="Unassembled WGS sequence"/>
</dbReference>
<evidence type="ECO:0000256" key="1">
    <source>
        <dbReference type="SAM" id="Phobius"/>
    </source>
</evidence>
<reference evidence="3" key="1">
    <citation type="submission" date="2016-10" db="EMBL/GenBank/DDBJ databases">
        <authorList>
            <person name="Varghese N."/>
            <person name="Submissions S."/>
        </authorList>
    </citation>
    <scope>NUCLEOTIDE SEQUENCE [LARGE SCALE GENOMIC DNA]</scope>
    <source>
        <strain evidence="3">CGMCC 1.7062</strain>
    </source>
</reference>
<sequence>MRDKQNAGHFVSIISTILVIGLAIYLGTLVKSVDSIEEKLSHQAQKIERVSLLNDEAIDGVQRSYVPVYSHIYSDGGKAVLLETTLVIRNTDPQNAINVHRVDYYNTNGELVTQYIEKGYQLAAMSSSEYLVEKREVSGGVGANFLIEWSNPDQASQPIFEAVMIGAGHGKDISFTSRAP</sequence>
<feature type="transmembrane region" description="Helical" evidence="1">
    <location>
        <begin position="7"/>
        <end position="26"/>
    </location>
</feature>
<keyword evidence="3" id="KW-1185">Reference proteome</keyword>
<dbReference type="RefSeq" id="WP_103880413.1">
    <property type="nucleotide sequence ID" value="NZ_FNVG01000009.1"/>
</dbReference>
<dbReference type="OrthoDB" id="283474at2"/>
<accession>A0A1H5YKZ0</accession>